<dbReference type="GO" id="GO:0032259">
    <property type="term" value="P:methylation"/>
    <property type="evidence" value="ECO:0007669"/>
    <property type="project" value="UniProtKB-KW"/>
</dbReference>
<proteinExistence type="predicted"/>
<dbReference type="Pfam" id="PF13649">
    <property type="entry name" value="Methyltransf_25"/>
    <property type="match status" value="1"/>
</dbReference>
<keyword evidence="2" id="KW-0808">Transferase</keyword>
<feature type="domain" description="Methyltransferase" evidence="1">
    <location>
        <begin position="130"/>
        <end position="221"/>
    </location>
</feature>
<dbReference type="Gene3D" id="3.40.50.150">
    <property type="entry name" value="Vaccinia Virus protein VP39"/>
    <property type="match status" value="1"/>
</dbReference>
<name>A0A840F8I1_9ACTN</name>
<keyword evidence="3" id="KW-1185">Reference proteome</keyword>
<dbReference type="CDD" id="cd02440">
    <property type="entry name" value="AdoMet_MTases"/>
    <property type="match status" value="1"/>
</dbReference>
<evidence type="ECO:0000259" key="1">
    <source>
        <dbReference type="Pfam" id="PF13649"/>
    </source>
</evidence>
<evidence type="ECO:0000313" key="3">
    <source>
        <dbReference type="Proteomes" id="UP000551501"/>
    </source>
</evidence>
<dbReference type="GO" id="GO:0008168">
    <property type="term" value="F:methyltransferase activity"/>
    <property type="evidence" value="ECO:0007669"/>
    <property type="project" value="UniProtKB-KW"/>
</dbReference>
<evidence type="ECO:0000313" key="2">
    <source>
        <dbReference type="EMBL" id="MBB4135827.1"/>
    </source>
</evidence>
<reference evidence="2 3" key="1">
    <citation type="submission" date="2020-08" db="EMBL/GenBank/DDBJ databases">
        <title>Sequencing the genomes of 1000 actinobacteria strains.</title>
        <authorList>
            <person name="Klenk H.-P."/>
        </authorList>
    </citation>
    <scope>NUCLEOTIDE SEQUENCE [LARGE SCALE GENOMIC DNA]</scope>
    <source>
        <strain evidence="2 3">DSM 45298</strain>
    </source>
</reference>
<accession>A0A840F8I1</accession>
<gene>
    <name evidence="2" type="ORF">BKA16_002379</name>
</gene>
<dbReference type="SUPFAM" id="SSF53335">
    <property type="entry name" value="S-adenosyl-L-methionine-dependent methyltransferases"/>
    <property type="match status" value="1"/>
</dbReference>
<dbReference type="InterPro" id="IPR029063">
    <property type="entry name" value="SAM-dependent_MTases_sf"/>
</dbReference>
<keyword evidence="2" id="KW-0489">Methyltransferase</keyword>
<dbReference type="NCBIfam" id="NF041255">
    <property type="entry name" value="mycofact_MftM"/>
    <property type="match status" value="1"/>
</dbReference>
<comment type="caution">
    <text evidence="2">The sequence shown here is derived from an EMBL/GenBank/DDBJ whole genome shotgun (WGS) entry which is preliminary data.</text>
</comment>
<protein>
    <submittedName>
        <fullName evidence="2">SAM-dependent methyltransferase</fullName>
    </submittedName>
</protein>
<sequence>MTITELRRPSLRRRIDVRAFDVLPADFTRAGALGWRVDGHEVTIGHCLTVDSISDDSAVRAVARLVDDGVVVGQDEFESAMTGLISTSGPTADDGWSAFFTNSLTALRAGTAEFAPVHRRARSLLVGTSVLEVGCCFGLLALQCAQDGWRVDACDICPAALVLLDRAGRRLGLDVRTRRGDARALPYPDGGADTVTLVHLLEHLAPSDVQTAIGQALRVARRRVVIAVPFEDEPAEHFGHRQRLSEADLHEWAAPWISAGLDADVVVDHGGWLILDRPRQ</sequence>
<organism evidence="2 3">
    <name type="scientific">Gordonia humi</name>
    <dbReference type="NCBI Taxonomy" id="686429"/>
    <lineage>
        <taxon>Bacteria</taxon>
        <taxon>Bacillati</taxon>
        <taxon>Actinomycetota</taxon>
        <taxon>Actinomycetes</taxon>
        <taxon>Mycobacteriales</taxon>
        <taxon>Gordoniaceae</taxon>
        <taxon>Gordonia</taxon>
    </lineage>
</organism>
<dbReference type="EMBL" id="JACIFP010000001">
    <property type="protein sequence ID" value="MBB4135827.1"/>
    <property type="molecule type" value="Genomic_DNA"/>
</dbReference>
<dbReference type="InterPro" id="IPR041698">
    <property type="entry name" value="Methyltransf_25"/>
</dbReference>
<dbReference type="RefSeq" id="WP_183370840.1">
    <property type="nucleotide sequence ID" value="NZ_BAABHL010000124.1"/>
</dbReference>
<dbReference type="AlphaFoldDB" id="A0A840F8I1"/>
<dbReference type="Proteomes" id="UP000551501">
    <property type="component" value="Unassembled WGS sequence"/>
</dbReference>